<sequence>MNHHQLYDTKKEQIAFIKKQILNLSQQLMKEQHYYKTYGYSYHNYNLDIAPSEIIKESDISRSKLLALSLQTVHSLDVAPENKPKSNETQKSQSIDLKLRWKKLYRTIKRKHVEENKNAYFIQTIWKRANGKSDSEFTPPDLHMFFQLDLEDYQQAELKAIHDISDEILHLSLQSILYEDQEGEEEEEDEGELEEETEASTDIEDEKGVDSAEEE</sequence>
<dbReference type="Proteomes" id="UP001470230">
    <property type="component" value="Unassembled WGS sequence"/>
</dbReference>
<evidence type="ECO:0000313" key="2">
    <source>
        <dbReference type="EMBL" id="KAK8870755.1"/>
    </source>
</evidence>
<organism evidence="2 3">
    <name type="scientific">Tritrichomonas musculus</name>
    <dbReference type="NCBI Taxonomy" id="1915356"/>
    <lineage>
        <taxon>Eukaryota</taxon>
        <taxon>Metamonada</taxon>
        <taxon>Parabasalia</taxon>
        <taxon>Tritrichomonadida</taxon>
        <taxon>Tritrichomonadidae</taxon>
        <taxon>Tritrichomonas</taxon>
    </lineage>
</organism>
<gene>
    <name evidence="2" type="ORF">M9Y10_008642</name>
</gene>
<name>A0ABR2IYQ8_9EUKA</name>
<protein>
    <submittedName>
        <fullName evidence="2">Uncharacterized protein</fullName>
    </submittedName>
</protein>
<evidence type="ECO:0000313" key="3">
    <source>
        <dbReference type="Proteomes" id="UP001470230"/>
    </source>
</evidence>
<accession>A0ABR2IYQ8</accession>
<comment type="caution">
    <text evidence="2">The sequence shown here is derived from an EMBL/GenBank/DDBJ whole genome shotgun (WGS) entry which is preliminary data.</text>
</comment>
<reference evidence="2 3" key="1">
    <citation type="submission" date="2024-04" db="EMBL/GenBank/DDBJ databases">
        <title>Tritrichomonas musculus Genome.</title>
        <authorList>
            <person name="Alves-Ferreira E."/>
            <person name="Grigg M."/>
            <person name="Lorenzi H."/>
            <person name="Galac M."/>
        </authorList>
    </citation>
    <scope>NUCLEOTIDE SEQUENCE [LARGE SCALE GENOMIC DNA]</scope>
    <source>
        <strain evidence="2 3">EAF2021</strain>
    </source>
</reference>
<dbReference type="EMBL" id="JAPFFF010000014">
    <property type="protein sequence ID" value="KAK8870755.1"/>
    <property type="molecule type" value="Genomic_DNA"/>
</dbReference>
<keyword evidence="3" id="KW-1185">Reference proteome</keyword>
<evidence type="ECO:0000256" key="1">
    <source>
        <dbReference type="SAM" id="MobiDB-lite"/>
    </source>
</evidence>
<feature type="compositionally biased region" description="Basic and acidic residues" evidence="1">
    <location>
        <begin position="206"/>
        <end position="215"/>
    </location>
</feature>
<proteinExistence type="predicted"/>
<feature type="region of interest" description="Disordered" evidence="1">
    <location>
        <begin position="177"/>
        <end position="215"/>
    </location>
</feature>
<feature type="compositionally biased region" description="Acidic residues" evidence="1">
    <location>
        <begin position="179"/>
        <end position="205"/>
    </location>
</feature>